<accession>A0A972NU87</accession>
<name>A0A972NU87_9BURK</name>
<dbReference type="EMBL" id="WOEZ01000185">
    <property type="protein sequence ID" value="NPT59077.1"/>
    <property type="molecule type" value="Genomic_DNA"/>
</dbReference>
<protein>
    <submittedName>
        <fullName evidence="1">Uncharacterized protein</fullName>
    </submittedName>
</protein>
<dbReference type="AlphaFoldDB" id="A0A972NU87"/>
<gene>
    <name evidence="1" type="ORF">GNZ13_32095</name>
</gene>
<keyword evidence="2" id="KW-1185">Reference proteome</keyword>
<sequence length="196" mass="22208">MKANCFKRMLIELDHAAAAEHSVINHHVNGMEYLCLHRSDKLTVKLYFIDPTNIARPENAYLVTPHTHRYSFESTVLAGQLQHLTFRQCAGSRYDVSEYSPETRTRSGLGECDLEIRSRDLHDVGSDYWCGTSDIHTLVVPHAPVLLGLVQFGDITMKSTVYLRKGARMDYPESRKPTADEALALRNRALEMMEAA</sequence>
<reference evidence="1 2" key="1">
    <citation type="submission" date="2019-11" db="EMBL/GenBank/DDBJ databases">
        <title>Metabolism of dissolved organic matter in forest soils.</title>
        <authorList>
            <person name="Cyle K.T."/>
            <person name="Wilhelm R.C."/>
            <person name="Martinez C.E."/>
        </authorList>
    </citation>
    <scope>NUCLEOTIDE SEQUENCE [LARGE SCALE GENOMIC DNA]</scope>
    <source>
        <strain evidence="1 2">5N</strain>
    </source>
</reference>
<dbReference type="RefSeq" id="WP_172172094.1">
    <property type="nucleotide sequence ID" value="NZ_WOEZ01000185.1"/>
</dbReference>
<dbReference type="Proteomes" id="UP000655523">
    <property type="component" value="Unassembled WGS sequence"/>
</dbReference>
<proteinExistence type="predicted"/>
<evidence type="ECO:0000313" key="2">
    <source>
        <dbReference type="Proteomes" id="UP000655523"/>
    </source>
</evidence>
<comment type="caution">
    <text evidence="1">The sequence shown here is derived from an EMBL/GenBank/DDBJ whole genome shotgun (WGS) entry which is preliminary data.</text>
</comment>
<organism evidence="1 2">
    <name type="scientific">Paraburkholderia elongata</name>
    <dbReference type="NCBI Taxonomy" id="2675747"/>
    <lineage>
        <taxon>Bacteria</taxon>
        <taxon>Pseudomonadati</taxon>
        <taxon>Pseudomonadota</taxon>
        <taxon>Betaproteobacteria</taxon>
        <taxon>Burkholderiales</taxon>
        <taxon>Burkholderiaceae</taxon>
        <taxon>Paraburkholderia</taxon>
    </lineage>
</organism>
<evidence type="ECO:0000313" key="1">
    <source>
        <dbReference type="EMBL" id="NPT59077.1"/>
    </source>
</evidence>